<dbReference type="PROSITE" id="PS50219">
    <property type="entry name" value="CNH"/>
    <property type="match status" value="1"/>
</dbReference>
<keyword evidence="4" id="KW-1185">Reference proteome</keyword>
<protein>
    <submittedName>
        <fullName evidence="3">11449_t:CDS:1</fullName>
    </submittedName>
</protein>
<dbReference type="InterPro" id="IPR001180">
    <property type="entry name" value="CNH_dom"/>
</dbReference>
<dbReference type="OrthoDB" id="6415790at2759"/>
<name>A0A9N9ESH9_9GLOM</name>
<reference evidence="3" key="1">
    <citation type="submission" date="2021-06" db="EMBL/GenBank/DDBJ databases">
        <authorList>
            <person name="Kallberg Y."/>
            <person name="Tangrot J."/>
            <person name="Rosling A."/>
        </authorList>
    </citation>
    <scope>NUCLEOTIDE SEQUENCE</scope>
    <source>
        <strain evidence="3">CL551</strain>
    </source>
</reference>
<gene>
    <name evidence="3" type="ORF">AMORRO_LOCUS11528</name>
</gene>
<feature type="region of interest" description="Disordered" evidence="1">
    <location>
        <begin position="1"/>
        <end position="22"/>
    </location>
</feature>
<dbReference type="AlphaFoldDB" id="A0A9N9ESH9"/>
<accession>A0A9N9ESH9</accession>
<sequence length="563" mass="63539">MVLPETQAIPLNPPPPFTDSVYANHNDAGSTSILENQHDQAPAYSHYPSTEGSLFELKTLGKVITTKEKYLCGDLLDDRYFLLGSTTYLEFIDLSLPSDQQEPKKLIEFVRFKQIKVLQTERFGGLLSLAGKNNHIRIYDLNSIRLLIKSKSASPASALHKTSRFYGHVRAKSMDSMSTPDTATHAQEDERPSIALKRPSVLNVSLINNNSSPNLVSPSLVDTGHSAENEELSSSVNSFNRSTRMSYQHTRFASHQNLLDREQRENLSSQWSMDYLKLPKTRMAISFTTRSGPTRTYLAILSKQNIFLFELDFGESNRGPEFVHTRTYWLPQTPKFLQMSMYEDQLLDIIAVFETDVILIGVDDARVREITIDSNLRPDIGKTLIPLPSFIHGTPSWQTFEQLPWIPALNPELVSDNFTIPPPYSAIINEDPSTMLNPIPVFEPSDLDSSNSSGTSLFFATFGSRSMIVDVNGRPFSTVLFEWTYPPSHVEFMRSDKIESESYVVGFGKNMVEVRSFNTGRIVENVVRGVEVQFLGRGLSGKDVIWRCSSRKGSKETSFYRLE</sequence>
<evidence type="ECO:0000259" key="2">
    <source>
        <dbReference type="PROSITE" id="PS50219"/>
    </source>
</evidence>
<evidence type="ECO:0000256" key="1">
    <source>
        <dbReference type="SAM" id="MobiDB-lite"/>
    </source>
</evidence>
<evidence type="ECO:0000313" key="4">
    <source>
        <dbReference type="Proteomes" id="UP000789342"/>
    </source>
</evidence>
<evidence type="ECO:0000313" key="3">
    <source>
        <dbReference type="EMBL" id="CAG8688371.1"/>
    </source>
</evidence>
<dbReference type="EMBL" id="CAJVPV010014859">
    <property type="protein sequence ID" value="CAG8688371.1"/>
    <property type="molecule type" value="Genomic_DNA"/>
</dbReference>
<organism evidence="3 4">
    <name type="scientific">Acaulospora morrowiae</name>
    <dbReference type="NCBI Taxonomy" id="94023"/>
    <lineage>
        <taxon>Eukaryota</taxon>
        <taxon>Fungi</taxon>
        <taxon>Fungi incertae sedis</taxon>
        <taxon>Mucoromycota</taxon>
        <taxon>Glomeromycotina</taxon>
        <taxon>Glomeromycetes</taxon>
        <taxon>Diversisporales</taxon>
        <taxon>Acaulosporaceae</taxon>
        <taxon>Acaulospora</taxon>
    </lineage>
</organism>
<feature type="domain" description="CNH" evidence="2">
    <location>
        <begin position="67"/>
        <end position="542"/>
    </location>
</feature>
<proteinExistence type="predicted"/>
<feature type="non-terminal residue" evidence="3">
    <location>
        <position position="563"/>
    </location>
</feature>
<dbReference type="Proteomes" id="UP000789342">
    <property type="component" value="Unassembled WGS sequence"/>
</dbReference>
<comment type="caution">
    <text evidence="3">The sequence shown here is derived from an EMBL/GenBank/DDBJ whole genome shotgun (WGS) entry which is preliminary data.</text>
</comment>